<comment type="subcellular location">
    <subcellularLocation>
        <location evidence="1">Cytoplasm</location>
    </subcellularLocation>
</comment>
<comment type="similarity">
    <text evidence="3">Belongs to the AB hydrolase superfamily. ABHD14 family.</text>
</comment>
<dbReference type="PANTHER" id="PTHR46197">
    <property type="entry name" value="PROTEIN ABHD14B-LIKE"/>
    <property type="match status" value="1"/>
</dbReference>
<dbReference type="PANTHER" id="PTHR46197:SF3">
    <property type="entry name" value="AB HYDROLASE-1 DOMAIN-CONTAINING PROTEIN"/>
    <property type="match status" value="1"/>
</dbReference>
<dbReference type="STRING" id="419481.SAMN05216233_11470"/>
<evidence type="ECO:0000313" key="6">
    <source>
        <dbReference type="EMBL" id="SCY63555.1"/>
    </source>
</evidence>
<dbReference type="Pfam" id="PF12697">
    <property type="entry name" value="Abhydrolase_6"/>
    <property type="match status" value="1"/>
</dbReference>
<dbReference type="Proteomes" id="UP000198870">
    <property type="component" value="Unassembled WGS sequence"/>
</dbReference>
<dbReference type="InterPro" id="IPR013595">
    <property type="entry name" value="Pept_S33_TAP-like_C"/>
</dbReference>
<keyword evidence="6" id="KW-0378">Hydrolase</keyword>
<dbReference type="Pfam" id="PF08386">
    <property type="entry name" value="Abhydrolase_4"/>
    <property type="match status" value="1"/>
</dbReference>
<dbReference type="Gene3D" id="3.40.50.1820">
    <property type="entry name" value="alpha/beta hydrolase"/>
    <property type="match status" value="1"/>
</dbReference>
<dbReference type="OrthoDB" id="9799612at2"/>
<evidence type="ECO:0000256" key="1">
    <source>
        <dbReference type="ARBA" id="ARBA00004496"/>
    </source>
</evidence>
<sequence>MPNHQTIRIQETDIFLRRSGEGNKQSVIFLHGMRFSSLNWEELGTLDLLADKGFDAIAVDLPGYGESPAADIEKEQVLPLIIEALGATAPIIVAPSFSGEYALPVISEHPSDFTAVVAPAPLGIPENAGALKGTSLPFLIIWGDNDPIVPVENAHILDSVLADSEVVILPEGGHPTYLNQTETFHRHLVRFLEKL</sequence>
<dbReference type="GO" id="GO:0005737">
    <property type="term" value="C:cytoplasm"/>
    <property type="evidence" value="ECO:0007669"/>
    <property type="project" value="UniProtKB-SubCell"/>
</dbReference>
<keyword evidence="2" id="KW-0963">Cytoplasm</keyword>
<protein>
    <submittedName>
        <fullName evidence="6">Abhydrolase domain-containing protein 14</fullName>
    </submittedName>
</protein>
<evidence type="ECO:0000259" key="5">
    <source>
        <dbReference type="Pfam" id="PF12697"/>
    </source>
</evidence>
<dbReference type="InterPro" id="IPR000073">
    <property type="entry name" value="AB_hydrolase_1"/>
</dbReference>
<feature type="domain" description="Peptidase S33 tripeptidyl aminopeptidase-like C-terminal" evidence="4">
    <location>
        <begin position="133"/>
        <end position="194"/>
    </location>
</feature>
<reference evidence="6 7" key="1">
    <citation type="submission" date="2016-10" db="EMBL/GenBank/DDBJ databases">
        <authorList>
            <person name="de Groot N.N."/>
        </authorList>
    </citation>
    <scope>NUCLEOTIDE SEQUENCE [LARGE SCALE GENOMIC DNA]</scope>
    <source>
        <strain evidence="6 7">AA1</strain>
    </source>
</reference>
<proteinExistence type="inferred from homology"/>
<evidence type="ECO:0000256" key="2">
    <source>
        <dbReference type="ARBA" id="ARBA00022490"/>
    </source>
</evidence>
<accession>A0A1G5HI84</accession>
<dbReference type="AlphaFoldDB" id="A0A1G5HI84"/>
<feature type="domain" description="AB hydrolase-1" evidence="5">
    <location>
        <begin position="27"/>
        <end position="105"/>
    </location>
</feature>
<evidence type="ECO:0000256" key="3">
    <source>
        <dbReference type="ARBA" id="ARBA00037942"/>
    </source>
</evidence>
<evidence type="ECO:0000259" key="4">
    <source>
        <dbReference type="Pfam" id="PF08386"/>
    </source>
</evidence>
<dbReference type="EMBL" id="FMUX01000014">
    <property type="protein sequence ID" value="SCY63555.1"/>
    <property type="molecule type" value="Genomic_DNA"/>
</dbReference>
<dbReference type="RefSeq" id="WP_092212520.1">
    <property type="nucleotide sequence ID" value="NZ_FMUX01000014.1"/>
</dbReference>
<gene>
    <name evidence="6" type="ORF">SAMN05216233_11470</name>
</gene>
<organism evidence="6 7">
    <name type="scientific">Desulfoluna spongiiphila</name>
    <dbReference type="NCBI Taxonomy" id="419481"/>
    <lineage>
        <taxon>Bacteria</taxon>
        <taxon>Pseudomonadati</taxon>
        <taxon>Thermodesulfobacteriota</taxon>
        <taxon>Desulfobacteria</taxon>
        <taxon>Desulfobacterales</taxon>
        <taxon>Desulfolunaceae</taxon>
        <taxon>Desulfoluna</taxon>
    </lineage>
</organism>
<evidence type="ECO:0000313" key="7">
    <source>
        <dbReference type="Proteomes" id="UP000198870"/>
    </source>
</evidence>
<dbReference type="SUPFAM" id="SSF53474">
    <property type="entry name" value="alpha/beta-Hydrolases"/>
    <property type="match status" value="1"/>
</dbReference>
<dbReference type="GO" id="GO:0016787">
    <property type="term" value="F:hydrolase activity"/>
    <property type="evidence" value="ECO:0007669"/>
    <property type="project" value="UniProtKB-KW"/>
</dbReference>
<keyword evidence="7" id="KW-1185">Reference proteome</keyword>
<name>A0A1G5HI84_9BACT</name>
<dbReference type="InterPro" id="IPR029058">
    <property type="entry name" value="AB_hydrolase_fold"/>
</dbReference>